<dbReference type="RefSeq" id="WP_037269985.1">
    <property type="nucleotide sequence ID" value="NZ_KN293976.1"/>
</dbReference>
<dbReference type="PATRIC" id="fig|1288298.3.peg.629"/>
<accession>A0A0A0HRA2</accession>
<dbReference type="EMBL" id="AONH01000002">
    <property type="protein sequence ID" value="KGM89144.1"/>
    <property type="molecule type" value="Genomic_DNA"/>
</dbReference>
<organism evidence="2 3">
    <name type="scientific">Roseovarius mucosus DSM 17069</name>
    <dbReference type="NCBI Taxonomy" id="1288298"/>
    <lineage>
        <taxon>Bacteria</taxon>
        <taxon>Pseudomonadati</taxon>
        <taxon>Pseudomonadota</taxon>
        <taxon>Alphaproteobacteria</taxon>
        <taxon>Rhodobacterales</taxon>
        <taxon>Roseobacteraceae</taxon>
        <taxon>Roseovarius</taxon>
    </lineage>
</organism>
<sequence length="728" mass="80617">MTKIWPEIVAMDLAARPLGTILMLGSGGETLLGSLPLAATTRVVRAEPDPRRARILQRQHVSDSSVTILPVAVAETAGPARLRRFNLSHATSFRAPTGLASLFPGLCETGQAEVETQTVAAVVQEVDLDREADNVLILGLAGEELAVIEKLADLGLLQRFAHVIVPLPSLPLYEGSGDGREIRTRLEEVGFRVESRDMSDPDLAFAHLRIDRVQVALTTERDGLREELERTQSEIARLQDAVSAAETERDRLREAQGTSNAEIERLKSLRAQIAAARDAAQEARTEAEQKAATQAEEIARLQDAVSAAEAERDRLREAQGTSNAEIERLKSLRAQIAAARDAAQEARTEAEQKAATQAEEIARLQDAVSASEQKREAAQKIVVATQEEKDRIGTLSDTYRHAIRLELMRTSGRASERARPLSPAVLRWLEALDSPTSALTSQSLGARTFNLEVYRKATENAADHADRHIVLDVKSIPRSGLHYMKRQFAHLFQDRFSFCEWYQEPGCCKRMPCAFFPHSAGDGAALRMLKSHDFDLSDPVYPVTPGLQRLILVRDPLYVLTSHWVLHLLAKNKEILAANDIRFEKIVYLHEPAVLSRAYALLDEAAVIPDAEAVAMFLSEQQEYLTGFARKWAVAAEMPRTYVVPYDKTPLAIEACLAPIREAMSADQRARLDDYTAGWRKSFQPRQDPFRGPTPYLSSLLERHSALFRATADAVRDADSSGFFDLSG</sequence>
<feature type="coiled-coil region" evidence="1">
    <location>
        <begin position="214"/>
        <end position="381"/>
    </location>
</feature>
<protein>
    <submittedName>
        <fullName evidence="2">Uncharacterized protein</fullName>
    </submittedName>
</protein>
<gene>
    <name evidence="2" type="ORF">rosmuc_00628</name>
</gene>
<dbReference type="OrthoDB" id="7856846at2"/>
<dbReference type="eggNOG" id="COG1196">
    <property type="taxonomic scope" value="Bacteria"/>
</dbReference>
<dbReference type="Proteomes" id="UP000030021">
    <property type="component" value="Unassembled WGS sequence"/>
</dbReference>
<proteinExistence type="predicted"/>
<dbReference type="Gene3D" id="1.10.287.1490">
    <property type="match status" value="1"/>
</dbReference>
<name>A0A0A0HRA2_9RHOB</name>
<evidence type="ECO:0000256" key="1">
    <source>
        <dbReference type="SAM" id="Coils"/>
    </source>
</evidence>
<reference evidence="2 3" key="1">
    <citation type="submission" date="2013-01" db="EMBL/GenBank/DDBJ databases">
        <authorList>
            <person name="Fiebig A."/>
            <person name="Goeker M."/>
            <person name="Klenk H.-P.P."/>
        </authorList>
    </citation>
    <scope>NUCLEOTIDE SEQUENCE [LARGE SCALE GENOMIC DNA]</scope>
    <source>
        <strain evidence="2 3">DSM 17069</strain>
    </source>
</reference>
<evidence type="ECO:0000313" key="3">
    <source>
        <dbReference type="Proteomes" id="UP000030021"/>
    </source>
</evidence>
<dbReference type="HOGENOM" id="CLU_380298_0_0_5"/>
<comment type="caution">
    <text evidence="2">The sequence shown here is derived from an EMBL/GenBank/DDBJ whole genome shotgun (WGS) entry which is preliminary data.</text>
</comment>
<evidence type="ECO:0000313" key="2">
    <source>
        <dbReference type="EMBL" id="KGM89144.1"/>
    </source>
</evidence>
<dbReference type="AlphaFoldDB" id="A0A0A0HRA2"/>
<keyword evidence="1" id="KW-0175">Coiled coil</keyword>